<evidence type="ECO:0000313" key="2">
    <source>
        <dbReference type="Proteomes" id="UP000310458"/>
    </source>
</evidence>
<protein>
    <submittedName>
        <fullName evidence="1">Uncharacterized protein</fullName>
    </submittedName>
</protein>
<organism evidence="1 2">
    <name type="scientific">Nesterenkonia salmonea</name>
    <dbReference type="NCBI Taxonomy" id="1804987"/>
    <lineage>
        <taxon>Bacteria</taxon>
        <taxon>Bacillati</taxon>
        <taxon>Actinomycetota</taxon>
        <taxon>Actinomycetes</taxon>
        <taxon>Micrococcales</taxon>
        <taxon>Micrococcaceae</taxon>
        <taxon>Nesterenkonia</taxon>
    </lineage>
</organism>
<sequence>MPEHKTTGETAQQITPEDTGRWLITSQGTQHIWDLDKMTYMRMPSAASKSGSRVYDNMPMQITRVVWWTEVGDRAYLWFDDLEHPRFFERYRMSSVIRKIERLSDKDGEQA</sequence>
<dbReference type="Proteomes" id="UP000310458">
    <property type="component" value="Unassembled WGS sequence"/>
</dbReference>
<reference evidence="1 2" key="1">
    <citation type="submission" date="2019-05" db="EMBL/GenBank/DDBJ databases">
        <title>Nesterenkonia sp. GY074 isolated from the Southern Atlantic Ocean.</title>
        <authorList>
            <person name="Zhang G."/>
        </authorList>
    </citation>
    <scope>NUCLEOTIDE SEQUENCE [LARGE SCALE GENOMIC DNA]</scope>
    <source>
        <strain evidence="1 2">GY074</strain>
    </source>
</reference>
<dbReference type="AlphaFoldDB" id="A0A5R9BDC0"/>
<gene>
    <name evidence="1" type="ORF">FEF26_04255</name>
</gene>
<dbReference type="OrthoDB" id="5380150at2"/>
<dbReference type="EMBL" id="VAVZ01000008">
    <property type="protein sequence ID" value="TLP98616.1"/>
    <property type="molecule type" value="Genomic_DNA"/>
</dbReference>
<evidence type="ECO:0000313" key="1">
    <source>
        <dbReference type="EMBL" id="TLP98616.1"/>
    </source>
</evidence>
<dbReference type="RefSeq" id="WP_138252304.1">
    <property type="nucleotide sequence ID" value="NZ_VAVZ01000008.1"/>
</dbReference>
<proteinExistence type="predicted"/>
<comment type="caution">
    <text evidence="1">The sequence shown here is derived from an EMBL/GenBank/DDBJ whole genome shotgun (WGS) entry which is preliminary data.</text>
</comment>
<keyword evidence="2" id="KW-1185">Reference proteome</keyword>
<name>A0A5R9BDC0_9MICC</name>
<accession>A0A5R9BDC0</accession>